<dbReference type="InterPro" id="IPR012469">
    <property type="entry name" value="DUF1688"/>
</dbReference>
<name>A0ABR2I3V6_9PEZI</name>
<dbReference type="Proteomes" id="UP001390339">
    <property type="component" value="Unassembled WGS sequence"/>
</dbReference>
<protein>
    <submittedName>
        <fullName evidence="1">DUF1688-domain-containing protein</fullName>
    </submittedName>
</protein>
<dbReference type="PANTHER" id="PTHR31687:SF3">
    <property type="entry name" value="PROTEIN URG3"/>
    <property type="match status" value="1"/>
</dbReference>
<dbReference type="Pfam" id="PF07958">
    <property type="entry name" value="DUF1688"/>
    <property type="match status" value="1"/>
</dbReference>
<keyword evidence="2" id="KW-1185">Reference proteome</keyword>
<accession>A0ABR2I3V6</accession>
<comment type="caution">
    <text evidence="1">The sequence shown here is derived from an EMBL/GenBank/DDBJ whole genome shotgun (WGS) entry which is preliminary data.</text>
</comment>
<proteinExistence type="predicted"/>
<sequence>MPETTYKTESENILPRTLPFTPVAKMQTSEDQDISYLLSLQAVRDRSQSVLTAAKEGALNNFDYHHERMPEVADFVLSVISRDFGPDRFAEIPPHGRWQHFDVGGVDRITPLLKKWESEGCDATERTRRLIDLFFVSVLLDAGAGDVWNFKEPTTGKTYGRSEGIAVASLYMFTAGVYSTVEGPKECVDGAGLTGLQEDVFSRYFQISSDNPMVGVSSRVKLLNNVGSSLLSLPKIFGPTGRPGNLVDFLIQASKEPQVLDYEVLWSALQSVLIPSWPKDRTHIRGKPMGDAWPLKVLEDRNQGDKETGGIQPFHKLTQWLGYSLTVPFVRVLGFRVVNGELGTGLPEYRNGGLFVDLGVLQLKPAVLEQGRKASGQDLPLYSPTGDVIVEWRAMTVALLDELYKLVSAHFAEKGVQFSMAQMLEAGTWKGGRELAAKHRPQTKSSPILMDGDGTLF</sequence>
<evidence type="ECO:0000313" key="1">
    <source>
        <dbReference type="EMBL" id="KAK8857062.1"/>
    </source>
</evidence>
<dbReference type="EMBL" id="JAPCWZ010000007">
    <property type="protein sequence ID" value="KAK8857062.1"/>
    <property type="molecule type" value="Genomic_DNA"/>
</dbReference>
<dbReference type="PANTHER" id="PTHR31687">
    <property type="match status" value="1"/>
</dbReference>
<evidence type="ECO:0000313" key="2">
    <source>
        <dbReference type="Proteomes" id="UP001390339"/>
    </source>
</evidence>
<gene>
    <name evidence="1" type="ORF">PGQ11_012974</name>
</gene>
<organism evidence="1 2">
    <name type="scientific">Apiospora arundinis</name>
    <dbReference type="NCBI Taxonomy" id="335852"/>
    <lineage>
        <taxon>Eukaryota</taxon>
        <taxon>Fungi</taxon>
        <taxon>Dikarya</taxon>
        <taxon>Ascomycota</taxon>
        <taxon>Pezizomycotina</taxon>
        <taxon>Sordariomycetes</taxon>
        <taxon>Xylariomycetidae</taxon>
        <taxon>Amphisphaeriales</taxon>
        <taxon>Apiosporaceae</taxon>
        <taxon>Apiospora</taxon>
    </lineage>
</organism>
<reference evidence="1 2" key="1">
    <citation type="journal article" date="2024" name="IMA Fungus">
        <title>Apiospora arundinis, a panoply of carbohydrate-active enzymes and secondary metabolites.</title>
        <authorList>
            <person name="Sorensen T."/>
            <person name="Petersen C."/>
            <person name="Muurmann A.T."/>
            <person name="Christiansen J.V."/>
            <person name="Brundto M.L."/>
            <person name="Overgaard C.K."/>
            <person name="Boysen A.T."/>
            <person name="Wollenberg R.D."/>
            <person name="Larsen T.O."/>
            <person name="Sorensen J.L."/>
            <person name="Nielsen K.L."/>
            <person name="Sondergaard T.E."/>
        </authorList>
    </citation>
    <scope>NUCLEOTIDE SEQUENCE [LARGE SCALE GENOMIC DNA]</scope>
    <source>
        <strain evidence="1 2">AAU 773</strain>
    </source>
</reference>